<comment type="caution">
    <text evidence="2">The sequence shown here is derived from an EMBL/GenBank/DDBJ whole genome shotgun (WGS) entry which is preliminary data.</text>
</comment>
<dbReference type="InterPro" id="IPR038694">
    <property type="entry name" value="DUF427_sf"/>
</dbReference>
<dbReference type="Proteomes" id="UP000094243">
    <property type="component" value="Unassembled WGS sequence"/>
</dbReference>
<organism evidence="2 3">
    <name type="scientific">Mycolicibacterium holsaticum</name>
    <dbReference type="NCBI Taxonomy" id="152142"/>
    <lineage>
        <taxon>Bacteria</taxon>
        <taxon>Bacillati</taxon>
        <taxon>Actinomycetota</taxon>
        <taxon>Actinomycetes</taxon>
        <taxon>Mycobacteriales</taxon>
        <taxon>Mycobacteriaceae</taxon>
        <taxon>Mycolicibacterium</taxon>
    </lineage>
</organism>
<dbReference type="InterPro" id="IPR007361">
    <property type="entry name" value="DUF427"/>
</dbReference>
<protein>
    <recommendedName>
        <fullName evidence="1">DUF427 domain-containing protein</fullName>
    </recommendedName>
</protein>
<name>A0A1E3RXB2_9MYCO</name>
<evidence type="ECO:0000259" key="1">
    <source>
        <dbReference type="Pfam" id="PF04248"/>
    </source>
</evidence>
<dbReference type="PANTHER" id="PTHR34310">
    <property type="entry name" value="DUF427 DOMAIN PROTEIN (AFU_ORTHOLOGUE AFUA_3G02220)"/>
    <property type="match status" value="1"/>
</dbReference>
<dbReference type="EMBL" id="MIGZ01000052">
    <property type="protein sequence ID" value="ODQ93987.1"/>
    <property type="molecule type" value="Genomic_DNA"/>
</dbReference>
<feature type="domain" description="DUF427" evidence="1">
    <location>
        <begin position="168"/>
        <end position="249"/>
    </location>
</feature>
<dbReference type="Gene3D" id="2.170.150.40">
    <property type="entry name" value="Domain of unknown function (DUF427)"/>
    <property type="match status" value="2"/>
</dbReference>
<dbReference type="AlphaFoldDB" id="A0A1E3RXB2"/>
<feature type="domain" description="DUF427" evidence="1">
    <location>
        <begin position="38"/>
        <end position="129"/>
    </location>
</feature>
<reference evidence="3" key="1">
    <citation type="submission" date="2016-09" db="EMBL/GenBank/DDBJ databases">
        <authorList>
            <person name="Greninger A.L."/>
            <person name="Jerome K.R."/>
            <person name="Mcnair B."/>
            <person name="Wallis C."/>
            <person name="Fang F."/>
        </authorList>
    </citation>
    <scope>NUCLEOTIDE SEQUENCE [LARGE SCALE GENOMIC DNA]</scope>
    <source>
        <strain evidence="3">M7</strain>
    </source>
</reference>
<evidence type="ECO:0000313" key="3">
    <source>
        <dbReference type="Proteomes" id="UP000094243"/>
    </source>
</evidence>
<dbReference type="PANTHER" id="PTHR34310:SF9">
    <property type="entry name" value="BLR5716 PROTEIN"/>
    <property type="match status" value="1"/>
</dbReference>
<keyword evidence="3" id="KW-1185">Reference proteome</keyword>
<evidence type="ECO:0000313" key="2">
    <source>
        <dbReference type="EMBL" id="ODQ93987.1"/>
    </source>
</evidence>
<accession>A0A1E3RXB2</accession>
<proteinExistence type="predicted"/>
<sequence>MGLAWQQGPLASASVGRFLTAQPLPDRLLFAEPLRRRMRVRYAGEWIVDSEDVVLLHEPGRYPVAYFAIGDVRDGALVTEQRITQHRDLGQTQWFTVEAAGHQAQHAAWQLAALPPHAAVLQGRVAFAWRAMDAFYEEDERIVGHAADPYHRIDIRATSRHLVVRDCQRVIADSQRPLALYESGFATRWYVPRGDIDQGALEPVDGQTFCPYKGLASYYTIGGRKRAAWSYTNAWPEVGSVSNLVSFEPDKIDVYLDGRQLQLPPGQNVVPHGVDRGLDPGEILAREPVRSR</sequence>
<dbReference type="OrthoDB" id="285364at2"/>
<dbReference type="Pfam" id="PF04248">
    <property type="entry name" value="NTP_transf_9"/>
    <property type="match status" value="2"/>
</dbReference>
<gene>
    <name evidence="2" type="ORF">BHQ17_11060</name>
</gene>